<gene>
    <name evidence="7" type="ORF">EV137_2741</name>
</gene>
<comment type="caution">
    <text evidence="7">The sequence shown here is derived from an EMBL/GenBank/DDBJ whole genome shotgun (WGS) entry which is preliminary data.</text>
</comment>
<reference evidence="7 8" key="1">
    <citation type="submission" date="2019-03" db="EMBL/GenBank/DDBJ databases">
        <title>Genomic Encyclopedia of Type Strains, Phase III (KMG-III): the genomes of soil and plant-associated and newly described type strains.</title>
        <authorList>
            <person name="Whitman W."/>
        </authorList>
    </citation>
    <scope>NUCLEOTIDE SEQUENCE [LARGE SCALE GENOMIC DNA]</scope>
    <source>
        <strain evidence="7 8">VKMAc-2574</strain>
    </source>
</reference>
<keyword evidence="8" id="KW-1185">Reference proteome</keyword>
<keyword evidence="3 5" id="KW-0238">DNA-binding</keyword>
<dbReference type="Pfam" id="PF02909">
    <property type="entry name" value="TetR_C_1"/>
    <property type="match status" value="1"/>
</dbReference>
<feature type="domain" description="HTH tetR-type" evidence="6">
    <location>
        <begin position="5"/>
        <end position="65"/>
    </location>
</feature>
<keyword evidence="4" id="KW-0804">Transcription</keyword>
<proteinExistence type="predicted"/>
<name>A0ABY2FQI4_9ACTN</name>
<organism evidence="7 8">
    <name type="scientific">Kribbella pratensis</name>
    <dbReference type="NCBI Taxonomy" id="2512112"/>
    <lineage>
        <taxon>Bacteria</taxon>
        <taxon>Bacillati</taxon>
        <taxon>Actinomycetota</taxon>
        <taxon>Actinomycetes</taxon>
        <taxon>Propionibacteriales</taxon>
        <taxon>Kribbellaceae</taxon>
        <taxon>Kribbella</taxon>
    </lineage>
</organism>
<dbReference type="RefSeq" id="WP_134128916.1">
    <property type="nucleotide sequence ID" value="NZ_SODU01000001.1"/>
</dbReference>
<accession>A0ABY2FQI4</accession>
<dbReference type="InterPro" id="IPR001647">
    <property type="entry name" value="HTH_TetR"/>
</dbReference>
<evidence type="ECO:0000256" key="4">
    <source>
        <dbReference type="ARBA" id="ARBA00023163"/>
    </source>
</evidence>
<dbReference type="InterPro" id="IPR003012">
    <property type="entry name" value="Tet_transcr_reg_TetR"/>
</dbReference>
<dbReference type="PROSITE" id="PS50977">
    <property type="entry name" value="HTH_TETR_2"/>
    <property type="match status" value="1"/>
</dbReference>
<dbReference type="Proteomes" id="UP000295060">
    <property type="component" value="Unassembled WGS sequence"/>
</dbReference>
<keyword evidence="2" id="KW-0805">Transcription regulation</keyword>
<dbReference type="Gene3D" id="1.10.357.10">
    <property type="entry name" value="Tetracycline Repressor, domain 2"/>
    <property type="match status" value="1"/>
</dbReference>
<feature type="DNA-binding region" description="H-T-H motif" evidence="5">
    <location>
        <begin position="28"/>
        <end position="47"/>
    </location>
</feature>
<dbReference type="InterPro" id="IPR004111">
    <property type="entry name" value="Repressor_TetR_C"/>
</dbReference>
<evidence type="ECO:0000256" key="2">
    <source>
        <dbReference type="ARBA" id="ARBA00023015"/>
    </source>
</evidence>
<evidence type="ECO:0000313" key="8">
    <source>
        <dbReference type="Proteomes" id="UP000295060"/>
    </source>
</evidence>
<protein>
    <submittedName>
        <fullName evidence="7">TetR family transcriptional regulator</fullName>
    </submittedName>
</protein>
<dbReference type="SUPFAM" id="SSF48498">
    <property type="entry name" value="Tetracyclin repressor-like, C-terminal domain"/>
    <property type="match status" value="1"/>
</dbReference>
<keyword evidence="1" id="KW-0678">Repressor</keyword>
<dbReference type="InterPro" id="IPR036271">
    <property type="entry name" value="Tet_transcr_reg_TetR-rel_C_sf"/>
</dbReference>
<evidence type="ECO:0000256" key="1">
    <source>
        <dbReference type="ARBA" id="ARBA00022491"/>
    </source>
</evidence>
<evidence type="ECO:0000256" key="3">
    <source>
        <dbReference type="ARBA" id="ARBA00023125"/>
    </source>
</evidence>
<dbReference type="InterPro" id="IPR009057">
    <property type="entry name" value="Homeodomain-like_sf"/>
</dbReference>
<evidence type="ECO:0000256" key="5">
    <source>
        <dbReference type="PROSITE-ProRule" id="PRU00335"/>
    </source>
</evidence>
<sequence>MPHEKLSLEQIVRCAVGVLDADGLGGLNLRRLGVELGVAPSALYWHVRNKDDLVVLAGDYVWNEVDLPDADRLGWRAATVGLAGGIRDMLARHFWLVTAMSTHVIYGPGKARVDDHSLGIYESAGFSAVQADQAAATVLMFVIGAAHGDAAERAWNARLRRSGADQADELRSTIDQIAAVAQEFPRLRTRQLPTAAITAEQDPFMTGLNAVLSGLEVELLNENARPPTA</sequence>
<evidence type="ECO:0000259" key="6">
    <source>
        <dbReference type="PROSITE" id="PS50977"/>
    </source>
</evidence>
<dbReference type="PRINTS" id="PR00400">
    <property type="entry name" value="TETREPRESSOR"/>
</dbReference>
<dbReference type="SUPFAM" id="SSF46689">
    <property type="entry name" value="Homeodomain-like"/>
    <property type="match status" value="1"/>
</dbReference>
<dbReference type="EMBL" id="SODU01000001">
    <property type="protein sequence ID" value="TDW95401.1"/>
    <property type="molecule type" value="Genomic_DNA"/>
</dbReference>
<evidence type="ECO:0000313" key="7">
    <source>
        <dbReference type="EMBL" id="TDW95401.1"/>
    </source>
</evidence>